<evidence type="ECO:0000313" key="4">
    <source>
        <dbReference type="Proteomes" id="UP000800235"/>
    </source>
</evidence>
<feature type="domain" description="Zinc-binding loop region of homing endonuclease" evidence="2">
    <location>
        <begin position="153"/>
        <end position="253"/>
    </location>
</feature>
<feature type="compositionally biased region" description="Basic and acidic residues" evidence="1">
    <location>
        <begin position="328"/>
        <end position="337"/>
    </location>
</feature>
<keyword evidence="4" id="KW-1185">Reference proteome</keyword>
<feature type="compositionally biased region" description="Polar residues" evidence="1">
    <location>
        <begin position="361"/>
        <end position="370"/>
    </location>
</feature>
<organism evidence="3 4">
    <name type="scientific">Tothia fuscella</name>
    <dbReference type="NCBI Taxonomy" id="1048955"/>
    <lineage>
        <taxon>Eukaryota</taxon>
        <taxon>Fungi</taxon>
        <taxon>Dikarya</taxon>
        <taxon>Ascomycota</taxon>
        <taxon>Pezizomycotina</taxon>
        <taxon>Dothideomycetes</taxon>
        <taxon>Pleosporomycetidae</taxon>
        <taxon>Venturiales</taxon>
        <taxon>Cylindrosympodiaceae</taxon>
        <taxon>Tothia</taxon>
    </lineage>
</organism>
<protein>
    <recommendedName>
        <fullName evidence="2">Zinc-binding loop region of homing endonuclease domain-containing protein</fullName>
    </recommendedName>
</protein>
<dbReference type="SUPFAM" id="SSF54060">
    <property type="entry name" value="His-Me finger endonucleases"/>
    <property type="match status" value="1"/>
</dbReference>
<dbReference type="EMBL" id="MU007023">
    <property type="protein sequence ID" value="KAF2433051.1"/>
    <property type="molecule type" value="Genomic_DNA"/>
</dbReference>
<dbReference type="AlphaFoldDB" id="A0A9P4NWK6"/>
<dbReference type="OrthoDB" id="3946230at2759"/>
<name>A0A9P4NWK6_9PEZI</name>
<evidence type="ECO:0000256" key="1">
    <source>
        <dbReference type="SAM" id="MobiDB-lite"/>
    </source>
</evidence>
<accession>A0A9P4NWK6</accession>
<dbReference type="Gene3D" id="3.90.75.10">
    <property type="entry name" value="Homing Intron 3 (I-ppo) Encoded Endonuclease, Chain A"/>
    <property type="match status" value="1"/>
</dbReference>
<dbReference type="InterPro" id="IPR008704">
    <property type="entry name" value="Endonuclease_Zinc-binding_loop"/>
</dbReference>
<dbReference type="InterPro" id="IPR044925">
    <property type="entry name" value="His-Me_finger_sf"/>
</dbReference>
<feature type="compositionally biased region" description="Basic and acidic residues" evidence="1">
    <location>
        <begin position="293"/>
        <end position="308"/>
    </location>
</feature>
<reference evidence="3" key="1">
    <citation type="journal article" date="2020" name="Stud. Mycol.">
        <title>101 Dothideomycetes genomes: a test case for predicting lifestyles and emergence of pathogens.</title>
        <authorList>
            <person name="Haridas S."/>
            <person name="Albert R."/>
            <person name="Binder M."/>
            <person name="Bloem J."/>
            <person name="Labutti K."/>
            <person name="Salamov A."/>
            <person name="Andreopoulos B."/>
            <person name="Baker S."/>
            <person name="Barry K."/>
            <person name="Bills G."/>
            <person name="Bluhm B."/>
            <person name="Cannon C."/>
            <person name="Castanera R."/>
            <person name="Culley D."/>
            <person name="Daum C."/>
            <person name="Ezra D."/>
            <person name="Gonzalez J."/>
            <person name="Henrissat B."/>
            <person name="Kuo A."/>
            <person name="Liang C."/>
            <person name="Lipzen A."/>
            <person name="Lutzoni F."/>
            <person name="Magnuson J."/>
            <person name="Mondo S."/>
            <person name="Nolan M."/>
            <person name="Ohm R."/>
            <person name="Pangilinan J."/>
            <person name="Park H.-J."/>
            <person name="Ramirez L."/>
            <person name="Alfaro M."/>
            <person name="Sun H."/>
            <person name="Tritt A."/>
            <person name="Yoshinaga Y."/>
            <person name="Zwiers L.-H."/>
            <person name="Turgeon B."/>
            <person name="Goodwin S."/>
            <person name="Spatafora J."/>
            <person name="Crous P."/>
            <person name="Grigoriev I."/>
        </authorList>
    </citation>
    <scope>NUCLEOTIDE SEQUENCE</scope>
    <source>
        <strain evidence="3">CBS 130266</strain>
    </source>
</reference>
<feature type="compositionally biased region" description="Acidic residues" evidence="1">
    <location>
        <begin position="309"/>
        <end position="321"/>
    </location>
</feature>
<feature type="region of interest" description="Disordered" evidence="1">
    <location>
        <begin position="280"/>
        <end position="339"/>
    </location>
</feature>
<comment type="caution">
    <text evidence="3">The sequence shown here is derived from an EMBL/GenBank/DDBJ whole genome shotgun (WGS) entry which is preliminary data.</text>
</comment>
<feature type="compositionally biased region" description="Acidic residues" evidence="1">
    <location>
        <begin position="283"/>
        <end position="292"/>
    </location>
</feature>
<feature type="compositionally biased region" description="Basic and acidic residues" evidence="1">
    <location>
        <begin position="374"/>
        <end position="391"/>
    </location>
</feature>
<dbReference type="GO" id="GO:0004519">
    <property type="term" value="F:endonuclease activity"/>
    <property type="evidence" value="ECO:0007669"/>
    <property type="project" value="InterPro"/>
</dbReference>
<evidence type="ECO:0000313" key="3">
    <source>
        <dbReference type="EMBL" id="KAF2433051.1"/>
    </source>
</evidence>
<evidence type="ECO:0000259" key="2">
    <source>
        <dbReference type="Pfam" id="PF05551"/>
    </source>
</evidence>
<sequence length="428" mass="48644">MVFDTYRAAVKNRSNQNHDRATAAFQAYRISSTKRQLSFDLVQDRKRLDTGSRDSRLAKYDDTSSDDDDNFSEISCRTTAGECKDSTSKLANFSTSFHNGVPCLPLADRKRRVLYNTPLHIIGSLERWTEKLINDVLGNQRQKPDSCWVHVGWSRSKKLQQSQRPGIRKTEYISTAAQIEYHNSYAMQSGLARLLVKNLLTEEQKQGIINHAWHLIHLCGEMRCLNVGHFTVEPGATNQSRKICMRERKCHSHTPPCWMPPQPSRILGPKHMIPLVSSKLSDLEDSSEEESEKFDSEESGSKDSKPEQSDSEDSNTEDSDSETSNSGHSDEERRKSIQDSLARQSLGVAGRSLASAKAGLTQGSGHQPTWATRRRSDGRWRARSPIDDQARQMKRQAHRAQFRAFRALQKAHWQKRRGNEVVNKGFSF</sequence>
<dbReference type="InterPro" id="IPR044930">
    <property type="entry name" value="Homing_endonuclease_His-Me"/>
</dbReference>
<gene>
    <name evidence="3" type="ORF">EJ08DRAFT_695075</name>
</gene>
<dbReference type="Proteomes" id="UP000800235">
    <property type="component" value="Unassembled WGS sequence"/>
</dbReference>
<dbReference type="Pfam" id="PF05551">
    <property type="entry name" value="zf-His_Me_endon"/>
    <property type="match status" value="1"/>
</dbReference>
<proteinExistence type="predicted"/>
<feature type="region of interest" description="Disordered" evidence="1">
    <location>
        <begin position="353"/>
        <end position="396"/>
    </location>
</feature>